<name>F2IFV2_FLUTR</name>
<dbReference type="RefSeq" id="WP_013686344.1">
    <property type="nucleotide sequence ID" value="NC_015321.1"/>
</dbReference>
<accession>F2IFV2</accession>
<feature type="domain" description="Secretion system C-terminal sorting" evidence="3">
    <location>
        <begin position="680"/>
        <end position="751"/>
    </location>
</feature>
<dbReference type="EMBL" id="CP002542">
    <property type="protein sequence ID" value="AEA43573.1"/>
    <property type="molecule type" value="Genomic_DNA"/>
</dbReference>
<proteinExistence type="predicted"/>
<organism evidence="4 5">
    <name type="scientific">Fluviicola taffensis (strain DSM 16823 / NCIMB 13979 / RW262)</name>
    <dbReference type="NCBI Taxonomy" id="755732"/>
    <lineage>
        <taxon>Bacteria</taxon>
        <taxon>Pseudomonadati</taxon>
        <taxon>Bacteroidota</taxon>
        <taxon>Flavobacteriia</taxon>
        <taxon>Flavobacteriales</taxon>
        <taxon>Crocinitomicaceae</taxon>
        <taxon>Fluviicola</taxon>
    </lineage>
</organism>
<keyword evidence="5" id="KW-1185">Reference proteome</keyword>
<dbReference type="Proteomes" id="UP000007463">
    <property type="component" value="Chromosome"/>
</dbReference>
<evidence type="ECO:0000256" key="1">
    <source>
        <dbReference type="ARBA" id="ARBA00022729"/>
    </source>
</evidence>
<reference evidence="5" key="2">
    <citation type="submission" date="2011-02" db="EMBL/GenBank/DDBJ databases">
        <title>The complete genome of Fluviicola taffensis DSM 16823.</title>
        <authorList>
            <consortium name="US DOE Joint Genome Institute (JGI-PGF)"/>
            <person name="Lucas S."/>
            <person name="Copeland A."/>
            <person name="Lapidus A."/>
            <person name="Bruce D."/>
            <person name="Goodwin L."/>
            <person name="Pitluck S."/>
            <person name="Kyrpides N."/>
            <person name="Mavromatis K."/>
            <person name="Ivanova N."/>
            <person name="Mikhailova N."/>
            <person name="Pagani I."/>
            <person name="Chertkov O."/>
            <person name="Detter J.C."/>
            <person name="Han C."/>
            <person name="Tapia R."/>
            <person name="Land M."/>
            <person name="Hauser L."/>
            <person name="Markowitz V."/>
            <person name="Cheng J.-F."/>
            <person name="Hugenholtz P."/>
            <person name="Woyke T."/>
            <person name="Wu D."/>
            <person name="Tindall B."/>
            <person name="Pomrenke H.G."/>
            <person name="Brambilla E."/>
            <person name="Klenk H.-P."/>
            <person name="Eisen J.A."/>
        </authorList>
    </citation>
    <scope>NUCLEOTIDE SEQUENCE [LARGE SCALE GENOMIC DNA]</scope>
    <source>
        <strain evidence="5">DSM 16823 / RW262 / RW262</strain>
    </source>
</reference>
<dbReference type="AlphaFoldDB" id="F2IFV2"/>
<dbReference type="NCBIfam" id="TIGR04183">
    <property type="entry name" value="Por_Secre_tail"/>
    <property type="match status" value="1"/>
</dbReference>
<dbReference type="KEGG" id="fte:Fluta_1581"/>
<feature type="signal peptide" evidence="2">
    <location>
        <begin position="1"/>
        <end position="20"/>
    </location>
</feature>
<reference evidence="4 5" key="1">
    <citation type="journal article" date="2011" name="Stand. Genomic Sci.">
        <title>Complete genome sequence of the gliding freshwater bacterium Fluviicola taffensis type strain (RW262).</title>
        <authorList>
            <person name="Woyke T."/>
            <person name="Chertkov O."/>
            <person name="Lapidus A."/>
            <person name="Nolan M."/>
            <person name="Lucas S."/>
            <person name="Del Rio T.G."/>
            <person name="Tice H."/>
            <person name="Cheng J.F."/>
            <person name="Tapia R."/>
            <person name="Han C."/>
            <person name="Goodwin L."/>
            <person name="Pitluck S."/>
            <person name="Liolios K."/>
            <person name="Pagani I."/>
            <person name="Ivanova N."/>
            <person name="Huntemann M."/>
            <person name="Mavromatis K."/>
            <person name="Mikhailova N."/>
            <person name="Pati A."/>
            <person name="Chen A."/>
            <person name="Palaniappan K."/>
            <person name="Land M."/>
            <person name="Hauser L."/>
            <person name="Brambilla E.M."/>
            <person name="Rohde M."/>
            <person name="Mwirichia R."/>
            <person name="Sikorski J."/>
            <person name="Tindall B.J."/>
            <person name="Goker M."/>
            <person name="Bristow J."/>
            <person name="Eisen J.A."/>
            <person name="Markowitz V."/>
            <person name="Hugenholtz P."/>
            <person name="Klenk H.P."/>
            <person name="Kyrpides N.C."/>
        </authorList>
    </citation>
    <scope>NUCLEOTIDE SEQUENCE [LARGE SCALE GENOMIC DNA]</scope>
    <source>
        <strain evidence="5">DSM 16823 / RW262 / RW262</strain>
    </source>
</reference>
<feature type="chain" id="PRO_5003279838" description="Secretion system C-terminal sorting domain-containing protein" evidence="2">
    <location>
        <begin position="21"/>
        <end position="752"/>
    </location>
</feature>
<dbReference type="Pfam" id="PF13573">
    <property type="entry name" value="SprB"/>
    <property type="match status" value="4"/>
</dbReference>
<dbReference type="STRING" id="755732.Fluta_1581"/>
<evidence type="ECO:0000256" key="2">
    <source>
        <dbReference type="SAM" id="SignalP"/>
    </source>
</evidence>
<sequence length="752" mass="79442">MKHLYLLVLIVWTNSYLSTAQISLPINNCSSPGACDGSATFNNSANFSTSTWVWYEDDTSTIIASGGQQISNLCAGHYFLEVDSTGYSQLVSFTIIDTCSSMNMTMSTASVTDCTPGNCDGEIYIYAYLGTSPYTYYLESVLAPSPIISNLCPGTYNFSCIDAMGCTATLAVTLSDTSLSVISPNFTVVDSSANCTGSASLAPTGGSGSYTYLWSTGETTSFVYMLCVGNYWVTIYDGTDSVTFNFEIHDACTFGVIVSQTPASAPGVCDGSATATVFGTGAPFTFNWNNGANTQSISNLCSGFYTVTCTNVYGCMTSEVVVVNATPPPFSVNLTTTGDLTGNCIGEAQVAPTGSSGPYSYLWSTGETTSTIGNLCVGNYHVTVWDNADTITTNFTITNPCANFTGSFTTTGTINGNCTGTITVAVSGGLPGYQYSLDNGVTFSPLATFNSLCPGTYDFIGMDANGCIIDQPITISDSIILINLLANLTSTDDLTNNCSGSASVSPGGGIAPYTIAWSNGSNGASVSNLCAGIYSVTIWDAGTDSTTVNFVITDSASTYSNNSYPNGTISDTLYTDLVMNCVIDYNTVDSAALYQAVYSSSSQSLYVTWAIYSPTDTVYINDTLAFTGNPGYYNLMIAIYCPNKSGNDFFKIESVIYFDGSTVWMSTLNVTENALNNISIYPNPFTHSISVDNKDGVIKSMKLVDLNGRVLSEMPSVNSGMVKLDQLDAISSGTYLLILSGENSSGTYKVIK</sequence>
<dbReference type="InterPro" id="IPR026444">
    <property type="entry name" value="Secre_tail"/>
</dbReference>
<dbReference type="InterPro" id="IPR025667">
    <property type="entry name" value="SprB_repeat"/>
</dbReference>
<dbReference type="Pfam" id="PF18962">
    <property type="entry name" value="Por_Secre_tail"/>
    <property type="match status" value="1"/>
</dbReference>
<gene>
    <name evidence="4" type="ordered locus">Fluta_1581</name>
</gene>
<keyword evidence="1 2" id="KW-0732">Signal</keyword>
<dbReference type="eggNOG" id="COG3209">
    <property type="taxonomic scope" value="Bacteria"/>
</dbReference>
<evidence type="ECO:0000313" key="5">
    <source>
        <dbReference type="Proteomes" id="UP000007463"/>
    </source>
</evidence>
<evidence type="ECO:0000259" key="3">
    <source>
        <dbReference type="Pfam" id="PF18962"/>
    </source>
</evidence>
<dbReference type="HOGENOM" id="CLU_021573_0_0_10"/>
<evidence type="ECO:0000313" key="4">
    <source>
        <dbReference type="EMBL" id="AEA43573.1"/>
    </source>
</evidence>
<protein>
    <recommendedName>
        <fullName evidence="3">Secretion system C-terminal sorting domain-containing protein</fullName>
    </recommendedName>
</protein>
<dbReference type="Gene3D" id="2.60.40.740">
    <property type="match status" value="2"/>
</dbReference>